<sequence length="213" mass="23114">MAKGPRLDNALLLEAGIRLMEKNGKNLRKLPSRGRSMLFEMSDGQSVRARTCNDHILIAVADSPEEGAKLNIEGTDWLLIVMPVEERTPGDVIAYLVPTEEAVATARKTHADWIAGGANTKGANTTWNLWFTPYGPEKASGFAEKWAKYRLEGTVRIDGVSGTVVDEEADDAPMTESQVSDGKVTPMNMPDAKRALAAFYGVEPGAIEIVIRG</sequence>
<dbReference type="Proteomes" id="UP000019760">
    <property type="component" value="Unassembled WGS sequence"/>
</dbReference>
<evidence type="ECO:0000313" key="1">
    <source>
        <dbReference type="EMBL" id="GAJ30307.1"/>
    </source>
</evidence>
<evidence type="ECO:0000313" key="2">
    <source>
        <dbReference type="Proteomes" id="UP000019760"/>
    </source>
</evidence>
<dbReference type="RefSeq" id="WP_026782279.1">
    <property type="nucleotide sequence ID" value="NZ_BAND01000120.1"/>
</dbReference>
<name>A0A023D813_ACIMT</name>
<gene>
    <name evidence="1" type="ORF">Amme_121_006</name>
</gene>
<reference evidence="2" key="1">
    <citation type="journal article" date="2014" name="FEMS Microbiol. Lett.">
        <title>Draft Genomic DNA Sequence of the Facultatively Methylotrophic Bacterium Acidomonas methanolica type strain MB58.</title>
        <authorList>
            <person name="Higashiura N."/>
            <person name="Hadano H."/>
            <person name="Hirakawa H."/>
            <person name="Matsutani M."/>
            <person name="Takabe S."/>
            <person name="Matsushita K."/>
            <person name="Azuma Y."/>
        </authorList>
    </citation>
    <scope>NUCLEOTIDE SEQUENCE [LARGE SCALE GENOMIC DNA]</scope>
    <source>
        <strain evidence="2">MB58</strain>
    </source>
</reference>
<protein>
    <submittedName>
        <fullName evidence="1">Uncharacterized protein</fullName>
    </submittedName>
</protein>
<dbReference type="EMBL" id="BAND01000120">
    <property type="protein sequence ID" value="GAJ30307.1"/>
    <property type="molecule type" value="Genomic_DNA"/>
</dbReference>
<dbReference type="AlphaFoldDB" id="A0A023D813"/>
<organism evidence="1 2">
    <name type="scientific">Acidomonas methanolica NBRC 104435</name>
    <dbReference type="NCBI Taxonomy" id="1231351"/>
    <lineage>
        <taxon>Bacteria</taxon>
        <taxon>Pseudomonadati</taxon>
        <taxon>Pseudomonadota</taxon>
        <taxon>Alphaproteobacteria</taxon>
        <taxon>Acetobacterales</taxon>
        <taxon>Acetobacteraceae</taxon>
        <taxon>Acidomonas</taxon>
    </lineage>
</organism>
<keyword evidence="2" id="KW-1185">Reference proteome</keyword>
<comment type="caution">
    <text evidence="1">The sequence shown here is derived from an EMBL/GenBank/DDBJ whole genome shotgun (WGS) entry which is preliminary data.</text>
</comment>
<reference evidence="1 2" key="2">
    <citation type="journal article" date="2014" name="FEMS Microbiol. Lett.">
        <title>Draft genomic DNA sequence of the facultatively methylotrophic bacterium Acidomonas methanolica type strain MB58.</title>
        <authorList>
            <person name="Higashiura N."/>
            <person name="Hadano H."/>
            <person name="Hirakawa H."/>
            <person name="Matsutani M."/>
            <person name="Takabe S."/>
            <person name="Matsushita K."/>
            <person name="Azuma Y."/>
        </authorList>
    </citation>
    <scope>NUCLEOTIDE SEQUENCE [LARGE SCALE GENOMIC DNA]</scope>
    <source>
        <strain evidence="1 2">MB58</strain>
    </source>
</reference>
<proteinExistence type="predicted"/>
<accession>A0A023D813</accession>
<dbReference type="OrthoDB" id="4374615at2"/>